<evidence type="ECO:0000259" key="1">
    <source>
        <dbReference type="Pfam" id="PF18962"/>
    </source>
</evidence>
<evidence type="ECO:0000313" key="3">
    <source>
        <dbReference type="Proteomes" id="UP000682802"/>
    </source>
</evidence>
<feature type="domain" description="Secretion system C-terminal sorting" evidence="1">
    <location>
        <begin position="747"/>
        <end position="822"/>
    </location>
</feature>
<sequence length="823" mass="89151">MKEMKDLLQLSSTFTLCVKYIFCLILFIVNISEAQIPSGFQWEQEFLVDFGNVTQSSGNWNNITLDNTPQTISNSSGTASLYSLEMTEGFFGNNGALSDASLSIGLGNLAENTATSDYVYSGISNGVEIIFSNLDPDKYYRLNIFATRDASDTRTTEFTFSGATSSVGSLQTSGAGIGGSSHTDGNLSLYNTDAIQPDASGNITLAGKYTTGVFTYLGAARLVEYSAISPSSSFLIDFGTTEIVGTDANGNTWNTSNYSNDPINNLLKSDGSSTTYQMNVTSGWGLGSTSGLSDASLGNDLAELGINNATSDYAIRTSGDITIDFTNLDTSKAYRFKIFGSRNVAADNSTEITISGASSTNGQFQSSSTSTIGTTGYLNGNLDVYTTDYIFPDNGNTITLTAAIVSGQININAIKLEEYSAETSEQDFLVDFGDLEETSSPDVNNNYWNNITLLQKNITLTSTENVSTSIGLDYNRGGFGVDGGMADATLSSGISSLAINSATTDYAYAAAGVSDYVEVEVNNLDVNKGYRFNIFATRSSINQDRITEYTIVGANTSVGQLQTSGTSLGTVGHVYGNLGLYSSSLVYPNNEGKITITATRAAGDFCYIGDIRIEEFSKNPISEALLYIPQDEDFAFFNLPVSLINFDVSLKQQNALLEWSTASETNNDYFLVEHSTDGRNWENVTQIHGAGNSNIQIDYSYLDEHLTKGKHYYRLTQVDFDGKSETFAIKFVQVGVINQNNLRVNCYPNPIQQEGVINISLQQKNENDIYLSLININGVQVQKERLSPSPAPIKWHLNSTQKGIYFLKISVGSKQVIKKISIQ</sequence>
<keyword evidence="3" id="KW-1185">Reference proteome</keyword>
<accession>A0ABX8GZ52</accession>
<dbReference type="EMBL" id="CP076128">
    <property type="protein sequence ID" value="QWG08850.1"/>
    <property type="molecule type" value="Genomic_DNA"/>
</dbReference>
<dbReference type="InterPro" id="IPR026444">
    <property type="entry name" value="Secre_tail"/>
</dbReference>
<dbReference type="Pfam" id="PF18962">
    <property type="entry name" value="Por_Secre_tail"/>
    <property type="match status" value="1"/>
</dbReference>
<dbReference type="NCBIfam" id="TIGR04183">
    <property type="entry name" value="Por_Secre_tail"/>
    <property type="match status" value="1"/>
</dbReference>
<name>A0ABX8GZ52_9BACT</name>
<reference evidence="2 3" key="1">
    <citation type="submission" date="2021-05" db="EMBL/GenBank/DDBJ databases">
        <title>Comparative genomic studies on the polysaccharide-degrading batcterial strains of the Flammeovirga genus.</title>
        <authorList>
            <person name="Zewei F."/>
            <person name="Zheng Z."/>
            <person name="Yu L."/>
            <person name="Ruyue G."/>
            <person name="Yanhong M."/>
            <person name="Yuanyuan C."/>
            <person name="Jingyan G."/>
            <person name="Wenjun H."/>
        </authorList>
    </citation>
    <scope>NUCLEOTIDE SEQUENCE [LARGE SCALE GENOMIC DNA]</scope>
    <source>
        <strain evidence="2 3">YS10</strain>
    </source>
</reference>
<gene>
    <name evidence="2" type="ORF">KM029_07885</name>
</gene>
<protein>
    <submittedName>
        <fullName evidence="2">T9SS type A sorting domain-containing protein</fullName>
    </submittedName>
</protein>
<organism evidence="2 3">
    <name type="scientific">Flammeovirga kamogawensis</name>
    <dbReference type="NCBI Taxonomy" id="373891"/>
    <lineage>
        <taxon>Bacteria</taxon>
        <taxon>Pseudomonadati</taxon>
        <taxon>Bacteroidota</taxon>
        <taxon>Cytophagia</taxon>
        <taxon>Cytophagales</taxon>
        <taxon>Flammeovirgaceae</taxon>
        <taxon>Flammeovirga</taxon>
    </lineage>
</organism>
<proteinExistence type="predicted"/>
<dbReference type="Proteomes" id="UP000682802">
    <property type="component" value="Chromosome 1"/>
</dbReference>
<evidence type="ECO:0000313" key="2">
    <source>
        <dbReference type="EMBL" id="QWG08850.1"/>
    </source>
</evidence>
<dbReference type="RefSeq" id="WP_144072758.1">
    <property type="nucleotide sequence ID" value="NZ_CP076128.1"/>
</dbReference>